<evidence type="ECO:0000259" key="1">
    <source>
        <dbReference type="Pfam" id="PF04289"/>
    </source>
</evidence>
<organism evidence="2 5">
    <name type="scientific">Thermoproteota archaeon</name>
    <dbReference type="NCBI Taxonomy" id="2056631"/>
    <lineage>
        <taxon>Archaea</taxon>
        <taxon>Thermoproteota</taxon>
    </lineage>
</organism>
<dbReference type="EMBL" id="QMQX01000042">
    <property type="protein sequence ID" value="RLE52660.1"/>
    <property type="molecule type" value="Genomic_DNA"/>
</dbReference>
<sequence length="216" mass="24251">MENWAKELASLGFSEHTYSETIVVSQGPAGLTAAPMGILLSGENLLIQPYRDTRTYANLVSSKNCTINITHSSLLFYKAVMKSFSRRSFAKSKVVDAPRLRGVDAVVEATLLSVVEDLGDRAKLLLKPAYLKVFRRKPKTYNRADSLLIEALVYYTKIQPYMKMGKTLEVKKFIEGIEHCCKTLHNVSTDVMLKKAASQTLRKSKEYLRVCESSFA</sequence>
<accession>A0A497ERU3</accession>
<dbReference type="InterPro" id="IPR012349">
    <property type="entry name" value="Split_barrel_FMN-bd"/>
</dbReference>
<dbReference type="Pfam" id="PF04289">
    <property type="entry name" value="DUF447_N"/>
    <property type="match status" value="1"/>
</dbReference>
<dbReference type="Gene3D" id="2.30.110.10">
    <property type="entry name" value="Electron Transport, Fmn-binding Protein, Chain A"/>
    <property type="match status" value="1"/>
</dbReference>
<comment type="caution">
    <text evidence="2">The sequence shown here is derived from an EMBL/GenBank/DDBJ whole genome shotgun (WGS) entry which is preliminary data.</text>
</comment>
<gene>
    <name evidence="2" type="ORF">DRJ31_03745</name>
    <name evidence="3" type="ORF">DRJ33_03195</name>
</gene>
<dbReference type="EMBL" id="QMQV01000023">
    <property type="protein sequence ID" value="RLE49762.1"/>
    <property type="molecule type" value="Genomic_DNA"/>
</dbReference>
<evidence type="ECO:0000313" key="2">
    <source>
        <dbReference type="EMBL" id="RLE49762.1"/>
    </source>
</evidence>
<dbReference type="Proteomes" id="UP000278475">
    <property type="component" value="Unassembled WGS sequence"/>
</dbReference>
<proteinExistence type="predicted"/>
<dbReference type="InterPro" id="IPR007386">
    <property type="entry name" value="DUF447_N"/>
</dbReference>
<dbReference type="SUPFAM" id="SSF50475">
    <property type="entry name" value="FMN-binding split barrel"/>
    <property type="match status" value="1"/>
</dbReference>
<name>A0A497ERU3_9CREN</name>
<feature type="domain" description="DUF447" evidence="1">
    <location>
        <begin position="19"/>
        <end position="116"/>
    </location>
</feature>
<evidence type="ECO:0000313" key="4">
    <source>
        <dbReference type="Proteomes" id="UP000272051"/>
    </source>
</evidence>
<protein>
    <recommendedName>
        <fullName evidence="1">DUF447 domain-containing protein</fullName>
    </recommendedName>
</protein>
<evidence type="ECO:0000313" key="5">
    <source>
        <dbReference type="Proteomes" id="UP000278475"/>
    </source>
</evidence>
<reference evidence="4 5" key="1">
    <citation type="submission" date="2018-06" db="EMBL/GenBank/DDBJ databases">
        <title>Extensive metabolic versatility and redundancy in microbially diverse, dynamic hydrothermal sediments.</title>
        <authorList>
            <person name="Dombrowski N."/>
            <person name="Teske A."/>
            <person name="Baker B.J."/>
        </authorList>
    </citation>
    <scope>NUCLEOTIDE SEQUENCE [LARGE SCALE GENOMIC DNA]</scope>
    <source>
        <strain evidence="3">B34_G17</strain>
        <strain evidence="2">B66_G16</strain>
    </source>
</reference>
<dbReference type="AlphaFoldDB" id="A0A497ERU3"/>
<evidence type="ECO:0000313" key="3">
    <source>
        <dbReference type="EMBL" id="RLE52660.1"/>
    </source>
</evidence>
<dbReference type="Proteomes" id="UP000272051">
    <property type="component" value="Unassembled WGS sequence"/>
</dbReference>